<evidence type="ECO:0000256" key="1">
    <source>
        <dbReference type="ARBA" id="ARBA00023172"/>
    </source>
</evidence>
<dbReference type="Proteomes" id="UP001596058">
    <property type="component" value="Unassembled WGS sequence"/>
</dbReference>
<dbReference type="SUPFAM" id="SSF56349">
    <property type="entry name" value="DNA breaking-rejoining enzymes"/>
    <property type="match status" value="1"/>
</dbReference>
<dbReference type="Gene3D" id="1.10.443.10">
    <property type="entry name" value="Intergrase catalytic core"/>
    <property type="match status" value="1"/>
</dbReference>
<dbReference type="RefSeq" id="WP_379517544.1">
    <property type="nucleotide sequence ID" value="NZ_JBHSPA010000034.1"/>
</dbReference>
<keyword evidence="4" id="KW-1185">Reference proteome</keyword>
<evidence type="ECO:0000313" key="3">
    <source>
        <dbReference type="EMBL" id="MFC5828039.1"/>
    </source>
</evidence>
<keyword evidence="1" id="KW-0233">DNA recombination</keyword>
<feature type="region of interest" description="Disordered" evidence="2">
    <location>
        <begin position="107"/>
        <end position="129"/>
    </location>
</feature>
<reference evidence="4" key="1">
    <citation type="journal article" date="2019" name="Int. J. Syst. Evol. Microbiol.">
        <title>The Global Catalogue of Microorganisms (GCM) 10K type strain sequencing project: providing services to taxonomists for standard genome sequencing and annotation.</title>
        <authorList>
            <consortium name="The Broad Institute Genomics Platform"/>
            <consortium name="The Broad Institute Genome Sequencing Center for Infectious Disease"/>
            <person name="Wu L."/>
            <person name="Ma J."/>
        </authorList>
    </citation>
    <scope>NUCLEOTIDE SEQUENCE [LARGE SCALE GENOMIC DNA]</scope>
    <source>
        <strain evidence="4">CCUG 53903</strain>
    </source>
</reference>
<gene>
    <name evidence="3" type="ORF">ACFPZ3_29595</name>
</gene>
<organism evidence="3 4">
    <name type="scientific">Nonomuraea insulae</name>
    <dbReference type="NCBI Taxonomy" id="1616787"/>
    <lineage>
        <taxon>Bacteria</taxon>
        <taxon>Bacillati</taxon>
        <taxon>Actinomycetota</taxon>
        <taxon>Actinomycetes</taxon>
        <taxon>Streptosporangiales</taxon>
        <taxon>Streptosporangiaceae</taxon>
        <taxon>Nonomuraea</taxon>
    </lineage>
</organism>
<feature type="region of interest" description="Disordered" evidence="2">
    <location>
        <begin position="529"/>
        <end position="560"/>
    </location>
</feature>
<comment type="caution">
    <text evidence="3">The sequence shown here is derived from an EMBL/GenBank/DDBJ whole genome shotgun (WGS) entry which is preliminary data.</text>
</comment>
<sequence>MGTTPPHRRGLRAGIVSCASCLGWGQTYTMGLCAGCYCFPLFNPETGACGACRRVLPLKKGYCRLCWCQAEQNRRHHDGDARSKVVMAPHLRDVRFHQLFLLWKPPRTPAPPPRIPRRRGAKGRPLKPPPPIAIRPAGRWLQPPLFPAPPRTFGYGRFDLRSQPVPDNPWLAWALHLAHTMAQARGWSAIVRCTTQRTLVMLLAGHADGDTIRTSDIHQVISRRSNSFRRAVEILDTMGVLDDDRPTSFDLWLQRKLDSLAPGITVTVDGWARALLHGTSRTLPRSQSTVAANVRVIQPALLDWSAAYDHLREVTRADVLAQLDALHGHHRQTVACALRSLFRWAKRGGVIFRDPTSRIKTPRLEHPVFQPLSPDQIARTVVAATAPHARLFVALAAVHAARPFAIRALRLDDIDLGNRRITISRWTRPLDDLTHRLLIEWLEYRRQRWPDTANPHLLISKRTAVGTEPVSQTLLAPLLRGLPATIERLRIDRQLEEALTHGPDPLHLTKVFGIAEDTAVRYANSARDLLTRPHEDHPVSSPGTRASGSEISPDEPLGSR</sequence>
<proteinExistence type="predicted"/>
<accession>A0ABW1CQK1</accession>
<feature type="compositionally biased region" description="Basic and acidic residues" evidence="2">
    <location>
        <begin position="529"/>
        <end position="538"/>
    </location>
</feature>
<evidence type="ECO:0000313" key="4">
    <source>
        <dbReference type="Proteomes" id="UP001596058"/>
    </source>
</evidence>
<evidence type="ECO:0000256" key="2">
    <source>
        <dbReference type="SAM" id="MobiDB-lite"/>
    </source>
</evidence>
<name>A0ABW1CQK1_9ACTN</name>
<feature type="compositionally biased region" description="Polar residues" evidence="2">
    <location>
        <begin position="541"/>
        <end position="550"/>
    </location>
</feature>
<dbReference type="InterPro" id="IPR011010">
    <property type="entry name" value="DNA_brk_join_enz"/>
</dbReference>
<protein>
    <submittedName>
        <fullName evidence="3">Tyrosine-type recombinase/integrase</fullName>
    </submittedName>
</protein>
<dbReference type="EMBL" id="JBHSPA010000034">
    <property type="protein sequence ID" value="MFC5828039.1"/>
    <property type="molecule type" value="Genomic_DNA"/>
</dbReference>
<dbReference type="InterPro" id="IPR013762">
    <property type="entry name" value="Integrase-like_cat_sf"/>
</dbReference>
<feature type="compositionally biased region" description="Basic residues" evidence="2">
    <location>
        <begin position="115"/>
        <end position="125"/>
    </location>
</feature>